<dbReference type="Proteomes" id="UP000324974">
    <property type="component" value="Chromosome"/>
</dbReference>
<evidence type="ECO:0000313" key="2">
    <source>
        <dbReference type="EMBL" id="QEL14944.1"/>
    </source>
</evidence>
<proteinExistence type="predicted"/>
<dbReference type="EMBL" id="CP042425">
    <property type="protein sequence ID" value="QEL14944.1"/>
    <property type="molecule type" value="Genomic_DNA"/>
</dbReference>
<feature type="region of interest" description="Disordered" evidence="1">
    <location>
        <begin position="103"/>
        <end position="125"/>
    </location>
</feature>
<sequence>MTGDMLTVLTKLADEEATVATTPEPPAWKRWEVRDLATLRESGPLYKPSEWFGNGSPLPAAVETRYRRAVHRLAAEGLVELTHSEGGRLRHLKTTDAGRQALAAEQAESPPVTVGALPTAEASAV</sequence>
<organism evidence="2 3">
    <name type="scientific">Limnoglobus roseus</name>
    <dbReference type="NCBI Taxonomy" id="2598579"/>
    <lineage>
        <taxon>Bacteria</taxon>
        <taxon>Pseudomonadati</taxon>
        <taxon>Planctomycetota</taxon>
        <taxon>Planctomycetia</taxon>
        <taxon>Gemmatales</taxon>
        <taxon>Gemmataceae</taxon>
        <taxon>Limnoglobus</taxon>
    </lineage>
</organism>
<dbReference type="SUPFAM" id="SSF46785">
    <property type="entry name" value="Winged helix' DNA-binding domain"/>
    <property type="match status" value="1"/>
</dbReference>
<reference evidence="3" key="1">
    <citation type="submission" date="2019-08" db="EMBL/GenBank/DDBJ databases">
        <title>Limnoglobus roseus gen. nov., sp. nov., a novel freshwater planctomycete with a giant genome from the family Gemmataceae.</title>
        <authorList>
            <person name="Kulichevskaya I.S."/>
            <person name="Naumoff D.G."/>
            <person name="Miroshnikov K."/>
            <person name="Ivanova A."/>
            <person name="Philippov D.A."/>
            <person name="Hakobyan A."/>
            <person name="Rijpstra I.C."/>
            <person name="Sinninghe Damste J.S."/>
            <person name="Liesack W."/>
            <person name="Dedysh S.N."/>
        </authorList>
    </citation>
    <scope>NUCLEOTIDE SEQUENCE [LARGE SCALE GENOMIC DNA]</scope>
    <source>
        <strain evidence="3">PX52</strain>
    </source>
</reference>
<protein>
    <recommendedName>
        <fullName evidence="4">MarR family transcriptional regulator</fullName>
    </recommendedName>
</protein>
<evidence type="ECO:0008006" key="4">
    <source>
        <dbReference type="Google" id="ProtNLM"/>
    </source>
</evidence>
<dbReference type="InterPro" id="IPR036390">
    <property type="entry name" value="WH_DNA-bd_sf"/>
</dbReference>
<keyword evidence="3" id="KW-1185">Reference proteome</keyword>
<evidence type="ECO:0000313" key="3">
    <source>
        <dbReference type="Proteomes" id="UP000324974"/>
    </source>
</evidence>
<gene>
    <name evidence="2" type="ORF">PX52LOC_01845</name>
</gene>
<name>A0A5C1ACV4_9BACT</name>
<accession>A0A5C1ACV4</accession>
<dbReference type="Gene3D" id="1.10.10.10">
    <property type="entry name" value="Winged helix-like DNA-binding domain superfamily/Winged helix DNA-binding domain"/>
    <property type="match status" value="1"/>
</dbReference>
<dbReference type="InterPro" id="IPR036388">
    <property type="entry name" value="WH-like_DNA-bd_sf"/>
</dbReference>
<dbReference type="OrthoDB" id="9973698at2"/>
<dbReference type="KEGG" id="lrs:PX52LOC_01845"/>
<dbReference type="AlphaFoldDB" id="A0A5C1ACV4"/>
<dbReference type="RefSeq" id="WP_149109799.1">
    <property type="nucleotide sequence ID" value="NZ_CP042425.1"/>
</dbReference>
<evidence type="ECO:0000256" key="1">
    <source>
        <dbReference type="SAM" id="MobiDB-lite"/>
    </source>
</evidence>